<dbReference type="AlphaFoldDB" id="A0AAV2QS07"/>
<dbReference type="EMBL" id="CAXKWB010009287">
    <property type="protein sequence ID" value="CAL4094153.1"/>
    <property type="molecule type" value="Genomic_DNA"/>
</dbReference>
<accession>A0AAV2QS07</accession>
<feature type="chain" id="PRO_5043707765" evidence="1">
    <location>
        <begin position="19"/>
        <end position="150"/>
    </location>
</feature>
<reference evidence="2 3" key="1">
    <citation type="submission" date="2024-05" db="EMBL/GenBank/DDBJ databases">
        <authorList>
            <person name="Wallberg A."/>
        </authorList>
    </citation>
    <scope>NUCLEOTIDE SEQUENCE [LARGE SCALE GENOMIC DNA]</scope>
</reference>
<comment type="caution">
    <text evidence="2">The sequence shown here is derived from an EMBL/GenBank/DDBJ whole genome shotgun (WGS) entry which is preliminary data.</text>
</comment>
<proteinExistence type="predicted"/>
<evidence type="ECO:0000256" key="1">
    <source>
        <dbReference type="SAM" id="SignalP"/>
    </source>
</evidence>
<name>A0AAV2QS07_MEGNR</name>
<feature type="signal peptide" evidence="1">
    <location>
        <begin position="1"/>
        <end position="18"/>
    </location>
</feature>
<sequence>MHLKFSWTTLLFFLGVLAFGQTRHCYLSFILNHHGASHTWEFMSVSVGHSQAWGCHDTVKDCGHGAQGWTDNFLGQTVPPVNTGNAAKILCEHFNTVLLPTDQAIVHLHWKPSSCDGGETTELGQLCCSRDKDGLIVPNDGCQIEILELF</sequence>
<dbReference type="Proteomes" id="UP001497623">
    <property type="component" value="Unassembled WGS sequence"/>
</dbReference>
<protein>
    <submittedName>
        <fullName evidence="2">Uncharacterized protein</fullName>
    </submittedName>
</protein>
<evidence type="ECO:0000313" key="2">
    <source>
        <dbReference type="EMBL" id="CAL4094153.1"/>
    </source>
</evidence>
<keyword evidence="3" id="KW-1185">Reference proteome</keyword>
<evidence type="ECO:0000313" key="3">
    <source>
        <dbReference type="Proteomes" id="UP001497623"/>
    </source>
</evidence>
<organism evidence="2 3">
    <name type="scientific">Meganyctiphanes norvegica</name>
    <name type="common">Northern krill</name>
    <name type="synonym">Thysanopoda norvegica</name>
    <dbReference type="NCBI Taxonomy" id="48144"/>
    <lineage>
        <taxon>Eukaryota</taxon>
        <taxon>Metazoa</taxon>
        <taxon>Ecdysozoa</taxon>
        <taxon>Arthropoda</taxon>
        <taxon>Crustacea</taxon>
        <taxon>Multicrustacea</taxon>
        <taxon>Malacostraca</taxon>
        <taxon>Eumalacostraca</taxon>
        <taxon>Eucarida</taxon>
        <taxon>Euphausiacea</taxon>
        <taxon>Euphausiidae</taxon>
        <taxon>Meganyctiphanes</taxon>
    </lineage>
</organism>
<keyword evidence="1" id="KW-0732">Signal</keyword>
<gene>
    <name evidence="2" type="ORF">MNOR_LOCUS15078</name>
</gene>